<feature type="compositionally biased region" description="Basic and acidic residues" evidence="8">
    <location>
        <begin position="681"/>
        <end position="700"/>
    </location>
</feature>
<feature type="compositionally biased region" description="Polar residues" evidence="8">
    <location>
        <begin position="503"/>
        <end position="525"/>
    </location>
</feature>
<organism evidence="12 13">
    <name type="scientific">Xylocopa violacea</name>
    <name type="common">Violet carpenter bee</name>
    <name type="synonym">Apis violacea</name>
    <dbReference type="NCBI Taxonomy" id="135666"/>
    <lineage>
        <taxon>Eukaryota</taxon>
        <taxon>Metazoa</taxon>
        <taxon>Ecdysozoa</taxon>
        <taxon>Arthropoda</taxon>
        <taxon>Hexapoda</taxon>
        <taxon>Insecta</taxon>
        <taxon>Pterygota</taxon>
        <taxon>Neoptera</taxon>
        <taxon>Endopterygota</taxon>
        <taxon>Hymenoptera</taxon>
        <taxon>Apocrita</taxon>
        <taxon>Aculeata</taxon>
        <taxon>Apoidea</taxon>
        <taxon>Anthophila</taxon>
        <taxon>Apidae</taxon>
        <taxon>Xylocopa</taxon>
        <taxon>Xylocopa</taxon>
    </lineage>
</organism>
<dbReference type="CDD" id="cd19779">
    <property type="entry name" value="Bbox2_TRIM37_C-VIII"/>
    <property type="match status" value="1"/>
</dbReference>
<comment type="caution">
    <text evidence="12">The sequence shown here is derived from an EMBL/GenBank/DDBJ whole genome shotgun (WGS) entry which is preliminary data.</text>
</comment>
<feature type="region of interest" description="Disordered" evidence="8">
    <location>
        <begin position="586"/>
        <end position="618"/>
    </location>
</feature>
<evidence type="ECO:0000256" key="5">
    <source>
        <dbReference type="ARBA" id="ARBA00022833"/>
    </source>
</evidence>
<evidence type="ECO:0000256" key="6">
    <source>
        <dbReference type="PROSITE-ProRule" id="PRU00024"/>
    </source>
</evidence>
<dbReference type="PANTHER" id="PTHR36754:SF2">
    <property type="entry name" value="E3 UBIQUITIN-PROTEIN LIGASE TRIM37"/>
    <property type="match status" value="1"/>
</dbReference>
<keyword evidence="3" id="KW-0479">Metal-binding</keyword>
<dbReference type="CDD" id="cd16619">
    <property type="entry name" value="mRING-HC-C4C4_TRIM37_C-VIII"/>
    <property type="match status" value="1"/>
</dbReference>
<feature type="compositionally biased region" description="Basic and acidic residues" evidence="8">
    <location>
        <begin position="1047"/>
        <end position="1057"/>
    </location>
</feature>
<name>A0ABP1P601_XYLVO</name>
<keyword evidence="2" id="KW-0963">Cytoplasm</keyword>
<dbReference type="Gene3D" id="3.30.160.60">
    <property type="entry name" value="Classic Zinc Finger"/>
    <property type="match status" value="1"/>
</dbReference>
<evidence type="ECO:0000256" key="7">
    <source>
        <dbReference type="SAM" id="Coils"/>
    </source>
</evidence>
<dbReference type="EMBL" id="CAXAJV020001296">
    <property type="protein sequence ID" value="CAL7947564.1"/>
    <property type="molecule type" value="Genomic_DNA"/>
</dbReference>
<dbReference type="InterPro" id="IPR003649">
    <property type="entry name" value="Bbox_C"/>
</dbReference>
<feature type="region of interest" description="Disordered" evidence="8">
    <location>
        <begin position="1036"/>
        <end position="1057"/>
    </location>
</feature>
<dbReference type="Pfam" id="PF00643">
    <property type="entry name" value="zf-B_box"/>
    <property type="match status" value="1"/>
</dbReference>
<gene>
    <name evidence="12" type="ORF">XYLVIOL_LOCUS8405</name>
</gene>
<dbReference type="InterPro" id="IPR002083">
    <property type="entry name" value="MATH/TRAF_dom"/>
</dbReference>
<sequence>MTDSMASRETSINSKNSDDHSVETLAEVFRCFICMEKLRDAHLCPHCSKLCCYTCIRRWLTEQRSQCPHCRASLHLHELVNCRWVEEVTQQLDTLQAVGISNSRHDDSNRDSRCTVHHEKLSVYCWTCRRCICHQCALWGGTHSGHTFKPLEEVYEQHVTQIKAEVGQLKRRLMELISLVQEVERNVESVRAAKDERVREIRNAVELMIARLDSQLKAKLLTLMGQKNSLTLETEQLEALLQEVEHQLHTCTRSELIIKSADVSRMIHQVRKKPMTSFVTAPVPADFHSEIVPGYDSATFAMQNFTQLQLKADPVYSAPLHVNGLCWRLKVYPDGNGVVRGNYLSVFLELSAGLPETSKYEYRVEMIHQGSRDTSKNIVREFASDFEIGECWGYNRFFRLDLLATEGYLNTELDTLILRFQVRPPTFYQRCRDQQWYISQLLTVQNQYATQINELKERLAIEISRNAMAATRVPSGATLCGSTPNVMSVAMQQQSQAAGDPLLNSNSTRSTETYQNGTSTSRSAQNVISGGINGGVSSDQLMPMCELGELSNMRPLGSSSTLSSISSKTSLKQHRANNLGMVEAESPSLHNANDGPAGDCPATSVHSPSPSYSSPTVLNQQPLNLLSSSSSSDSGELSEHDIYLDECEHNDPNLTLLDDNSNDENDVDDETMSGTSSNRGSVDDMQRHRQRESKLDKGENDVEVAEALTPWIQNKQRIKQQSNRDAAGDTCRLRGNDSLEDEIMLLHLFEMQDRNSAWTSLCFNQHVDGTCESRTSSSGLQHHNSSPLHCNTTLPNHSSSAFASHKHHELDATCNEQFADKRSTCSSHLCQDHTMWTRRPTLITFDDFYQQEVSGSIACGSQTRSEPATRSNSIDCEKDLPKVSVVNKINHEVETPRSDLIVPSALESNKIVSKHLLLRRQSSPSSSTNISIISKEHNKIFEFEQLLETIQFSPISQKDTASCFNKLRKNIPSERKSNSCTTANIKSATLSLGHDVPSSSTSSATTDVIPSPKNYSWSPALYQHKHSQKNVLEAMQASSNDTSNKCTAEKSLEETNS</sequence>
<feature type="domain" description="B box-type" evidence="10">
    <location>
        <begin position="109"/>
        <end position="151"/>
    </location>
</feature>
<dbReference type="PROSITE" id="PS50144">
    <property type="entry name" value="MATH"/>
    <property type="match status" value="1"/>
</dbReference>
<dbReference type="CDD" id="cd03773">
    <property type="entry name" value="MATH_TRIM37"/>
    <property type="match status" value="1"/>
</dbReference>
<dbReference type="SUPFAM" id="SSF57845">
    <property type="entry name" value="B-box zinc-binding domain"/>
    <property type="match status" value="1"/>
</dbReference>
<dbReference type="Proteomes" id="UP001642520">
    <property type="component" value="Unassembled WGS sequence"/>
</dbReference>
<evidence type="ECO:0000256" key="4">
    <source>
        <dbReference type="ARBA" id="ARBA00022771"/>
    </source>
</evidence>
<feature type="domain" description="MATH" evidence="11">
    <location>
        <begin position="295"/>
        <end position="422"/>
    </location>
</feature>
<feature type="region of interest" description="Disordered" evidence="8">
    <location>
        <begin position="493"/>
        <end position="531"/>
    </location>
</feature>
<dbReference type="InterPro" id="IPR053003">
    <property type="entry name" value="TRIM_RBCC_E3_ubiq-ligases"/>
</dbReference>
<keyword evidence="5" id="KW-0862">Zinc</keyword>
<evidence type="ECO:0000313" key="13">
    <source>
        <dbReference type="Proteomes" id="UP001642520"/>
    </source>
</evidence>
<feature type="compositionally biased region" description="Low complexity" evidence="8">
    <location>
        <begin position="558"/>
        <end position="570"/>
    </location>
</feature>
<keyword evidence="7" id="KW-0175">Coiled coil</keyword>
<keyword evidence="13" id="KW-1185">Reference proteome</keyword>
<dbReference type="InterPro" id="IPR037299">
    <property type="entry name" value="TRIM37_MATH"/>
</dbReference>
<evidence type="ECO:0000259" key="10">
    <source>
        <dbReference type="PROSITE" id="PS50119"/>
    </source>
</evidence>
<comment type="subcellular location">
    <subcellularLocation>
        <location evidence="1">Cytoplasm</location>
    </subcellularLocation>
</comment>
<dbReference type="PANTHER" id="PTHR36754">
    <property type="entry name" value="E3 UBIQUITIN-PROTEIN LIGASE TRIM37"/>
    <property type="match status" value="1"/>
</dbReference>
<dbReference type="InterPro" id="IPR013083">
    <property type="entry name" value="Znf_RING/FYVE/PHD"/>
</dbReference>
<dbReference type="InterPro" id="IPR008974">
    <property type="entry name" value="TRAF-like"/>
</dbReference>
<feature type="region of interest" description="Disordered" evidence="8">
    <location>
        <begin position="550"/>
        <end position="574"/>
    </location>
</feature>
<keyword evidence="4 6" id="KW-0863">Zinc-finger</keyword>
<evidence type="ECO:0000256" key="1">
    <source>
        <dbReference type="ARBA" id="ARBA00004496"/>
    </source>
</evidence>
<protein>
    <recommendedName>
        <fullName evidence="14">E3 ubiquitin-protein ligase TRIM37</fullName>
    </recommendedName>
</protein>
<evidence type="ECO:0000256" key="2">
    <source>
        <dbReference type="ARBA" id="ARBA00022490"/>
    </source>
</evidence>
<dbReference type="PROSITE" id="PS50119">
    <property type="entry name" value="ZF_BBOX"/>
    <property type="match status" value="1"/>
</dbReference>
<evidence type="ECO:0000256" key="3">
    <source>
        <dbReference type="ARBA" id="ARBA00022723"/>
    </source>
</evidence>
<dbReference type="SMART" id="SM00061">
    <property type="entry name" value="MATH"/>
    <property type="match status" value="1"/>
</dbReference>
<proteinExistence type="predicted"/>
<dbReference type="Pfam" id="PF22486">
    <property type="entry name" value="MATH_2"/>
    <property type="match status" value="1"/>
</dbReference>
<reference evidence="12 13" key="1">
    <citation type="submission" date="2024-08" db="EMBL/GenBank/DDBJ databases">
        <authorList>
            <person name="Will J Nash"/>
            <person name="Angela Man"/>
            <person name="Seanna McTaggart"/>
            <person name="Kendall Baker"/>
            <person name="Tom Barker"/>
            <person name="Leah Catchpole"/>
            <person name="Alex Durrant"/>
            <person name="Karim Gharbi"/>
            <person name="Naomi Irish"/>
            <person name="Gemy Kaithakottil"/>
            <person name="Debby Ku"/>
            <person name="Aaliyah Providence"/>
            <person name="Felix Shaw"/>
            <person name="David Swarbreck"/>
            <person name="Chris Watkins"/>
            <person name="Ann M. McCartney"/>
            <person name="Giulio Formenti"/>
            <person name="Alice Mouton"/>
            <person name="Noel Vella"/>
            <person name="Bjorn M von Reumont"/>
            <person name="Adriana Vella"/>
            <person name="Wilfried Haerty"/>
        </authorList>
    </citation>
    <scope>NUCLEOTIDE SEQUENCE [LARGE SCALE GENOMIC DNA]</scope>
</reference>
<dbReference type="SUPFAM" id="SSF57850">
    <property type="entry name" value="RING/U-box"/>
    <property type="match status" value="1"/>
</dbReference>
<dbReference type="Gene3D" id="2.60.210.10">
    <property type="entry name" value="Apoptosis, Tumor Necrosis Factor Receptor Associated Protein 2, Chain A"/>
    <property type="match status" value="1"/>
</dbReference>
<dbReference type="Gene3D" id="3.30.40.10">
    <property type="entry name" value="Zinc/RING finger domain, C3HC4 (zinc finger)"/>
    <property type="match status" value="1"/>
</dbReference>
<feature type="compositionally biased region" description="Acidic residues" evidence="8">
    <location>
        <begin position="660"/>
        <end position="671"/>
    </location>
</feature>
<dbReference type="SUPFAM" id="SSF49599">
    <property type="entry name" value="TRAF domain-like"/>
    <property type="match status" value="1"/>
</dbReference>
<dbReference type="SMART" id="SM00502">
    <property type="entry name" value="BBC"/>
    <property type="match status" value="1"/>
</dbReference>
<accession>A0ABP1P601</accession>
<evidence type="ECO:0000259" key="11">
    <source>
        <dbReference type="PROSITE" id="PS50144"/>
    </source>
</evidence>
<evidence type="ECO:0000313" key="12">
    <source>
        <dbReference type="EMBL" id="CAL7947564.1"/>
    </source>
</evidence>
<feature type="coiled-coil region" evidence="7">
    <location>
        <begin position="166"/>
        <end position="200"/>
    </location>
</feature>
<dbReference type="SMART" id="SM00336">
    <property type="entry name" value="BBOX"/>
    <property type="match status" value="1"/>
</dbReference>
<feature type="domain" description="RING-type" evidence="9">
    <location>
        <begin position="31"/>
        <end position="71"/>
    </location>
</feature>
<feature type="compositionally biased region" description="Polar residues" evidence="8">
    <location>
        <begin position="1036"/>
        <end position="1046"/>
    </location>
</feature>
<dbReference type="InterPro" id="IPR000315">
    <property type="entry name" value="Znf_B-box"/>
</dbReference>
<dbReference type="InterPro" id="IPR001841">
    <property type="entry name" value="Znf_RING"/>
</dbReference>
<feature type="region of interest" description="Disordered" evidence="8">
    <location>
        <begin position="650"/>
        <end position="701"/>
    </location>
</feature>
<evidence type="ECO:0000256" key="8">
    <source>
        <dbReference type="SAM" id="MobiDB-lite"/>
    </source>
</evidence>
<dbReference type="PROSITE" id="PS50089">
    <property type="entry name" value="ZF_RING_2"/>
    <property type="match status" value="1"/>
</dbReference>
<evidence type="ECO:0000259" key="9">
    <source>
        <dbReference type="PROSITE" id="PS50089"/>
    </source>
</evidence>
<evidence type="ECO:0008006" key="14">
    <source>
        <dbReference type="Google" id="ProtNLM"/>
    </source>
</evidence>